<sequence>MGSEPVETEVPEFDSAASVFRTWAGQGAPVHLVFGPDPILAVDLPGRRGYLTDEIYFAVAWVAEGIEDLLQALRAQGIDAIQRSERGGTEVHEDLLDMVMRNGNVLRSQP</sequence>
<reference evidence="1 2" key="1">
    <citation type="journal article" date="2013" name="ISME J.">
        <title>Metabolic model for the filamentous 'Candidatus Microthrix parvicella' based on genomic and metagenomic analyses.</title>
        <authorList>
            <person name="Jon McIlroy S."/>
            <person name="Kristiansen R."/>
            <person name="Albertsen M."/>
            <person name="Michael Karst S."/>
            <person name="Rossetti S."/>
            <person name="Lund Nielsen J."/>
            <person name="Tandoi V."/>
            <person name="James Seviour R."/>
            <person name="Nielsen P.H."/>
        </authorList>
    </citation>
    <scope>NUCLEOTIDE SEQUENCE [LARGE SCALE GENOMIC DNA]</scope>
    <source>
        <strain evidence="1 2">RN1</strain>
    </source>
</reference>
<evidence type="ECO:0000313" key="2">
    <source>
        <dbReference type="Proteomes" id="UP000018291"/>
    </source>
</evidence>
<dbReference type="STRING" id="1229780.BN381_220001"/>
<comment type="caution">
    <text evidence="1">The sequence shown here is derived from an EMBL/GenBank/DDBJ whole genome shotgun (WGS) entry which is preliminary data.</text>
</comment>
<dbReference type="Proteomes" id="UP000018291">
    <property type="component" value="Unassembled WGS sequence"/>
</dbReference>
<gene>
    <name evidence="1" type="ORF">BN381_220001</name>
</gene>
<evidence type="ECO:0000313" key="1">
    <source>
        <dbReference type="EMBL" id="CCM63427.1"/>
    </source>
</evidence>
<dbReference type="AlphaFoldDB" id="R4Z4E9"/>
<keyword evidence="2" id="KW-1185">Reference proteome</keyword>
<protein>
    <submittedName>
        <fullName evidence="1">Uncharacterized protein</fullName>
    </submittedName>
</protein>
<dbReference type="EMBL" id="CANL01000015">
    <property type="protein sequence ID" value="CCM63427.1"/>
    <property type="molecule type" value="Genomic_DNA"/>
</dbReference>
<proteinExistence type="predicted"/>
<dbReference type="HOGENOM" id="CLU_2166397_0_0_11"/>
<name>R4Z4E9_9ACTN</name>
<accession>R4Z4E9</accession>
<dbReference type="OrthoDB" id="4604922at2"/>
<organism evidence="1 2">
    <name type="scientific">Candidatus Neomicrothrix parvicella RN1</name>
    <dbReference type="NCBI Taxonomy" id="1229780"/>
    <lineage>
        <taxon>Bacteria</taxon>
        <taxon>Bacillati</taxon>
        <taxon>Actinomycetota</taxon>
        <taxon>Acidimicrobiia</taxon>
        <taxon>Acidimicrobiales</taxon>
        <taxon>Microthrixaceae</taxon>
        <taxon>Candidatus Neomicrothrix</taxon>
    </lineage>
</organism>
<dbReference type="RefSeq" id="WP_012225970.1">
    <property type="nucleotide sequence ID" value="NZ_HG422565.1"/>
</dbReference>